<feature type="transmembrane region" description="Helical" evidence="7">
    <location>
        <begin position="725"/>
        <end position="748"/>
    </location>
</feature>
<feature type="transmembrane region" description="Helical" evidence="7">
    <location>
        <begin position="840"/>
        <end position="857"/>
    </location>
</feature>
<evidence type="ECO:0000256" key="2">
    <source>
        <dbReference type="ARBA" id="ARBA00022475"/>
    </source>
</evidence>
<dbReference type="EMBL" id="ABYU02000049">
    <property type="protein sequence ID" value="EEX20357.1"/>
    <property type="molecule type" value="Genomic_DNA"/>
</dbReference>
<keyword evidence="2" id="KW-1003">Cell membrane</keyword>
<feature type="transmembrane region" description="Helical" evidence="7">
    <location>
        <begin position="311"/>
        <end position="337"/>
    </location>
</feature>
<proteinExistence type="inferred from homology"/>
<dbReference type="InterPro" id="IPR003838">
    <property type="entry name" value="ABC3_permease_C"/>
</dbReference>
<dbReference type="HOGENOM" id="CLU_328117_0_0_9"/>
<evidence type="ECO:0000256" key="6">
    <source>
        <dbReference type="ARBA" id="ARBA00038076"/>
    </source>
</evidence>
<accession>C9LCD3</accession>
<reference evidence="9" key="1">
    <citation type="submission" date="2009-09" db="EMBL/GenBank/DDBJ databases">
        <authorList>
            <person name="Weinstock G."/>
            <person name="Sodergren E."/>
            <person name="Clifton S."/>
            <person name="Fulton L."/>
            <person name="Fulton B."/>
            <person name="Courtney L."/>
            <person name="Fronick C."/>
            <person name="Harrison M."/>
            <person name="Strong C."/>
            <person name="Farmer C."/>
            <person name="Delahaunty K."/>
            <person name="Markovic C."/>
            <person name="Hall O."/>
            <person name="Minx P."/>
            <person name="Tomlinson C."/>
            <person name="Mitreva M."/>
            <person name="Nelson J."/>
            <person name="Hou S."/>
            <person name="Wollam A."/>
            <person name="Pepin K.H."/>
            <person name="Johnson M."/>
            <person name="Bhonagiri V."/>
            <person name="Nash W.E."/>
            <person name="Warren W."/>
            <person name="Chinwalla A."/>
            <person name="Mardis E.R."/>
            <person name="Wilson R.K."/>
        </authorList>
    </citation>
    <scope>NUCLEOTIDE SEQUENCE [LARGE SCALE GENOMIC DNA]</scope>
    <source>
        <strain evidence="9">DSM 20583</strain>
    </source>
</reference>
<comment type="similarity">
    <text evidence="6">Belongs to the ABC-4 integral membrane protein family.</text>
</comment>
<dbReference type="eggNOG" id="COG0577">
    <property type="taxonomic scope" value="Bacteria"/>
</dbReference>
<dbReference type="InterPro" id="IPR050250">
    <property type="entry name" value="Macrolide_Exporter_MacB"/>
</dbReference>
<dbReference type="KEGG" id="bhan:CGC63_00765"/>
<feature type="transmembrane region" description="Helical" evidence="7">
    <location>
        <begin position="357"/>
        <end position="380"/>
    </location>
</feature>
<feature type="transmembrane region" description="Helical" evidence="7">
    <location>
        <begin position="778"/>
        <end position="799"/>
    </location>
</feature>
<feature type="transmembrane region" description="Helical" evidence="7">
    <location>
        <begin position="409"/>
        <end position="434"/>
    </location>
</feature>
<sequence>MAIDEIRGRKRSSFLIFFVLFLSFTCAMISLSLTESVDKTNEECRYDTYGIWEGAVLNVNERELNFLGQIPFIQERGMAQCYGKIAGNSGIGTVDEHLWKMGRLGLNSGRLPKSGDEVAVEADVLSALGYDYDLGQKIDLTVSVPAQYLDEQKQEEDAFPSIQVTKTYTLCGVLKEYTNLWEAGRKATLNSAILTEKGAQELLLEAKTKQEEMVPLPPEKNCFFTMKNHDTSKICEINEGLKQEDAEIQQEVLINTYAYPDVQQMEKKQLFHWAIFIVSLVAIVCLYMLQVRRQVYQIALFRSIGITKKQLRILIFFETALLGFPAAILGSITGALGTWCLVRVLLRQKDAVFVLDIPVVSLVLFFTLWIIALAGMRILVLQMALKQPLTGRFEIQQVKKQKVNRMKGVLLAGLSVAMAGIVIFVCMETFPIFYKREINEKSRSYSINALENPFACIPKEELSNIKTIPGVSKIDARLAENCELRFEAMEENDFFQAVRENSEDTQPVLLNMIDGAGNKKIIDYPNGLGVSIYGIPEERMETLPHAEQVNKEAFRQGKQVIIIFSTDVDGNLVYGGKSYTEAGIKAGDEIELNFYGFPVGERIERKASDVSIVGNMTAKVGAVIKVNREKSAYDPLLFTGKPYMVLCSYESLKETLENAKEGYELGFNKTGTELGYNSLDIYTSESAGYLSTDFIVADLCEQYEMNLRNEREMITASVQEAEREFFLLFFGGVCIILILLLTVCNILAFDYENQKRKIGVLKALGMSKRQLQNRLRRNSLKTAVFSVLCGWGVYGVWILGNVWKQQRYLQQEFQEMRSFSQVLQQQIEGMKIFGIGGFEAFWISAAAFLAVFLMLYLPKRRLKNAKLF</sequence>
<evidence type="ECO:0000256" key="3">
    <source>
        <dbReference type="ARBA" id="ARBA00022692"/>
    </source>
</evidence>
<keyword evidence="3 7" id="KW-0812">Transmembrane</keyword>
<evidence type="ECO:0000256" key="4">
    <source>
        <dbReference type="ARBA" id="ARBA00022989"/>
    </source>
</evidence>
<dbReference type="Pfam" id="PF02687">
    <property type="entry name" value="FtsX"/>
    <property type="match status" value="2"/>
</dbReference>
<evidence type="ECO:0000313" key="10">
    <source>
        <dbReference type="Proteomes" id="UP000003755"/>
    </source>
</evidence>
<protein>
    <submittedName>
        <fullName evidence="9">Efflux ABC transporter, permease protein</fullName>
    </submittedName>
</protein>
<evidence type="ECO:0000256" key="5">
    <source>
        <dbReference type="ARBA" id="ARBA00023136"/>
    </source>
</evidence>
<dbReference type="PANTHER" id="PTHR30572">
    <property type="entry name" value="MEMBRANE COMPONENT OF TRANSPORTER-RELATED"/>
    <property type="match status" value="1"/>
</dbReference>
<organism evidence="9 10">
    <name type="scientific">Blautia hansenii DSM 20583</name>
    <dbReference type="NCBI Taxonomy" id="537007"/>
    <lineage>
        <taxon>Bacteria</taxon>
        <taxon>Bacillati</taxon>
        <taxon>Bacillota</taxon>
        <taxon>Clostridia</taxon>
        <taxon>Lachnospirales</taxon>
        <taxon>Lachnospiraceae</taxon>
        <taxon>Blautia</taxon>
    </lineage>
</organism>
<dbReference type="GO" id="GO:0022857">
    <property type="term" value="F:transmembrane transporter activity"/>
    <property type="evidence" value="ECO:0007669"/>
    <property type="project" value="TreeGrafter"/>
</dbReference>
<feature type="domain" description="ABC3 transporter permease C-terminal" evidence="8">
    <location>
        <begin position="273"/>
        <end position="384"/>
    </location>
</feature>
<evidence type="ECO:0000313" key="9">
    <source>
        <dbReference type="EMBL" id="EEX20357.1"/>
    </source>
</evidence>
<dbReference type="STRING" id="537007.BLAHAN_07091"/>
<dbReference type="PANTHER" id="PTHR30572:SF4">
    <property type="entry name" value="ABC TRANSPORTER PERMEASE YTRF"/>
    <property type="match status" value="1"/>
</dbReference>
<evidence type="ECO:0000256" key="7">
    <source>
        <dbReference type="SAM" id="Phobius"/>
    </source>
</evidence>
<feature type="domain" description="ABC3 transporter permease C-terminal" evidence="8">
    <location>
        <begin position="730"/>
        <end position="858"/>
    </location>
</feature>
<evidence type="ECO:0000256" key="1">
    <source>
        <dbReference type="ARBA" id="ARBA00004651"/>
    </source>
</evidence>
<keyword evidence="5 7" id="KW-0472">Membrane</keyword>
<name>C9LCD3_BLAHA</name>
<dbReference type="GO" id="GO:0005886">
    <property type="term" value="C:plasma membrane"/>
    <property type="evidence" value="ECO:0007669"/>
    <property type="project" value="UniProtKB-SubCell"/>
</dbReference>
<dbReference type="AlphaFoldDB" id="C9LCD3"/>
<feature type="transmembrane region" description="Helical" evidence="7">
    <location>
        <begin position="270"/>
        <end position="290"/>
    </location>
</feature>
<comment type="subcellular location">
    <subcellularLocation>
        <location evidence="1">Cell membrane</location>
        <topology evidence="1">Multi-pass membrane protein</topology>
    </subcellularLocation>
</comment>
<keyword evidence="10" id="KW-1185">Reference proteome</keyword>
<evidence type="ECO:0000259" key="8">
    <source>
        <dbReference type="Pfam" id="PF02687"/>
    </source>
</evidence>
<comment type="caution">
    <text evidence="9">The sequence shown here is derived from an EMBL/GenBank/DDBJ whole genome shotgun (WGS) entry which is preliminary data.</text>
</comment>
<gene>
    <name evidence="9" type="ORF">BLAHAN_07091</name>
</gene>
<keyword evidence="4 7" id="KW-1133">Transmembrane helix</keyword>
<dbReference type="Proteomes" id="UP000003755">
    <property type="component" value="Unassembled WGS sequence"/>
</dbReference>